<keyword evidence="4" id="KW-0503">Monooxygenase</keyword>
<dbReference type="InterPro" id="IPR049892">
    <property type="entry name" value="AA9"/>
</dbReference>
<dbReference type="GO" id="GO:0005576">
    <property type="term" value="C:extracellular region"/>
    <property type="evidence" value="ECO:0007669"/>
    <property type="project" value="UniProtKB-SubCell"/>
</dbReference>
<dbReference type="GO" id="GO:0030248">
    <property type="term" value="F:cellulose binding"/>
    <property type="evidence" value="ECO:0007669"/>
    <property type="project" value="UniProtKB-UniRule"/>
</dbReference>
<dbReference type="Pfam" id="PF03443">
    <property type="entry name" value="AA9"/>
    <property type="match status" value="1"/>
</dbReference>
<dbReference type="InterPro" id="IPR005103">
    <property type="entry name" value="AA9_LPMO"/>
</dbReference>
<comment type="catalytic activity">
    <reaction evidence="2">
        <text>[(1-&gt;4)-beta-D-glucosyl]n+m + reduced acceptor + O2 = 4-dehydro-beta-D-glucosyl-[(1-&gt;4)-beta-D-glucosyl]n-1 + [(1-&gt;4)-beta-D-glucosyl]m + acceptor + H2O.</text>
        <dbReference type="EC" id="1.14.99.56"/>
    </reaction>
</comment>
<proteinExistence type="predicted"/>
<feature type="non-terminal residue" evidence="4">
    <location>
        <position position="1"/>
    </location>
</feature>
<reference evidence="4 5" key="1">
    <citation type="journal article" date="2015" name="Fungal Genet. Biol.">
        <title>Evolution of novel wood decay mechanisms in Agaricales revealed by the genome sequences of Fistulina hepatica and Cylindrobasidium torrendii.</title>
        <authorList>
            <person name="Floudas D."/>
            <person name="Held B.W."/>
            <person name="Riley R."/>
            <person name="Nagy L.G."/>
            <person name="Koehler G."/>
            <person name="Ransdell A.S."/>
            <person name="Younus H."/>
            <person name="Chow J."/>
            <person name="Chiniquy J."/>
            <person name="Lipzen A."/>
            <person name="Tritt A."/>
            <person name="Sun H."/>
            <person name="Haridas S."/>
            <person name="LaButti K."/>
            <person name="Ohm R.A."/>
            <person name="Kues U."/>
            <person name="Blanchette R.A."/>
            <person name="Grigoriev I.V."/>
            <person name="Minto R.E."/>
            <person name="Hibbett D.S."/>
        </authorList>
    </citation>
    <scope>NUCLEOTIDE SEQUENCE [LARGE SCALE GENOMIC DNA]</scope>
    <source>
        <strain evidence="4 5">FP15055 ss-10</strain>
    </source>
</reference>
<evidence type="ECO:0000256" key="1">
    <source>
        <dbReference type="ARBA" id="ARBA00023157"/>
    </source>
</evidence>
<keyword evidence="5" id="KW-1185">Reference proteome</keyword>
<evidence type="ECO:0000256" key="2">
    <source>
        <dbReference type="RuleBase" id="RU368122"/>
    </source>
</evidence>
<dbReference type="Proteomes" id="UP000054007">
    <property type="component" value="Unassembled WGS sequence"/>
</dbReference>
<keyword evidence="2" id="KW-0136">Cellulose degradation</keyword>
<dbReference type="EMBL" id="KN880698">
    <property type="protein sequence ID" value="KIY63414.1"/>
    <property type="molecule type" value="Genomic_DNA"/>
</dbReference>
<keyword evidence="2" id="KW-0964">Secreted</keyword>
<accession>A0A0D7AZT3</accession>
<organism evidence="4 5">
    <name type="scientific">Cylindrobasidium torrendii FP15055 ss-10</name>
    <dbReference type="NCBI Taxonomy" id="1314674"/>
    <lineage>
        <taxon>Eukaryota</taxon>
        <taxon>Fungi</taxon>
        <taxon>Dikarya</taxon>
        <taxon>Basidiomycota</taxon>
        <taxon>Agaricomycotina</taxon>
        <taxon>Agaricomycetes</taxon>
        <taxon>Agaricomycetidae</taxon>
        <taxon>Agaricales</taxon>
        <taxon>Marasmiineae</taxon>
        <taxon>Physalacriaceae</taxon>
        <taxon>Cylindrobasidium</taxon>
    </lineage>
</organism>
<dbReference type="GO" id="GO:0030245">
    <property type="term" value="P:cellulose catabolic process"/>
    <property type="evidence" value="ECO:0007669"/>
    <property type="project" value="UniProtKB-UniRule"/>
</dbReference>
<dbReference type="STRING" id="1314674.A0A0D7AZT3"/>
<keyword evidence="4" id="KW-0560">Oxidoreductase</keyword>
<feature type="domain" description="Auxiliary Activity family 9 catalytic" evidence="3">
    <location>
        <begin position="7"/>
        <end position="184"/>
    </location>
</feature>
<dbReference type="PANTHER" id="PTHR33353:SF11">
    <property type="entry name" value="GLYCOSYLHYDROLASE FAMILY 61-7 PROTEIN"/>
    <property type="match status" value="1"/>
</dbReference>
<comment type="domain">
    <text evidence="2">Has a modular structure: an endo-beta-1,4-glucanase catalytic module at the N-terminus, a linker rich in serines and threonines, and a C-terminal carbohydrate-binding module (CBM).</text>
</comment>
<keyword evidence="2" id="KW-0624">Polysaccharide degradation</keyword>
<evidence type="ECO:0000259" key="3">
    <source>
        <dbReference type="Pfam" id="PF03443"/>
    </source>
</evidence>
<keyword evidence="2" id="KW-0119">Carbohydrate metabolism</keyword>
<sequence>TGEYEYVRQNTNNNSPVEDVTSTDMRCNVGASSGSSTSTYSVNAGDTVGFKADQAVFHPGPFSMYLGQVPNGGAAADWDGSGSAWFKIAEKGANIGDGTFSFDTTLTQYTATIPSTIADGEYLLRVEHIGLHSTGDPQFYISCAQIKVSGGGSASPATVEIPGYLSADDPGLTLSIYYPIPTSYDVPGTSVDYMSASHTDYFHRPKCLHRWYCLRRV</sequence>
<dbReference type="EC" id="1.14.99.56" evidence="2"/>
<dbReference type="PANTHER" id="PTHR33353">
    <property type="entry name" value="PUTATIVE (AFU_ORTHOLOGUE AFUA_1G12560)-RELATED"/>
    <property type="match status" value="1"/>
</dbReference>
<comment type="subcellular location">
    <subcellularLocation>
        <location evidence="2">Secreted</location>
    </subcellularLocation>
</comment>
<dbReference type="AlphaFoldDB" id="A0A0D7AZT3"/>
<comment type="function">
    <text evidence="2">Lytic polysaccharide monooxygenase (LMPO) that depolymerizes crystalline and amorphous polysaccharides via the oxidation of scissile alpha- or beta-(1-4)-glycosidic bonds, yielding C1 and/or C4 oxidation products. Catalysis by LPMOs requires the reduction of the active-site copper from Cu(II) to Cu(I) by a reducing agent and H(2)O(2) or O(2) as a cosubstrate.</text>
</comment>
<evidence type="ECO:0000313" key="4">
    <source>
        <dbReference type="EMBL" id="KIY63414.1"/>
    </source>
</evidence>
<gene>
    <name evidence="4" type="ORF">CYLTODRAFT_360041</name>
</gene>
<keyword evidence="1 2" id="KW-1015">Disulfide bond</keyword>
<name>A0A0D7AZT3_9AGAR</name>
<dbReference type="GO" id="GO:0004497">
    <property type="term" value="F:monooxygenase activity"/>
    <property type="evidence" value="ECO:0007669"/>
    <property type="project" value="UniProtKB-KW"/>
</dbReference>
<dbReference type="CDD" id="cd21175">
    <property type="entry name" value="LPMO_AA9"/>
    <property type="match status" value="1"/>
</dbReference>
<evidence type="ECO:0000313" key="5">
    <source>
        <dbReference type="Proteomes" id="UP000054007"/>
    </source>
</evidence>
<dbReference type="GO" id="GO:0008810">
    <property type="term" value="F:cellulase activity"/>
    <property type="evidence" value="ECO:0007669"/>
    <property type="project" value="UniProtKB-UniRule"/>
</dbReference>
<dbReference type="Gene3D" id="2.70.50.70">
    <property type="match status" value="1"/>
</dbReference>
<dbReference type="OrthoDB" id="3496539at2759"/>
<protein>
    <recommendedName>
        <fullName evidence="2">AA9 family lytic polysaccharide monooxygenase</fullName>
        <ecNumber evidence="2">1.14.99.56</ecNumber>
    </recommendedName>
    <alternativeName>
        <fullName evidence="2">Endo-beta-1,4-glucanase</fullName>
    </alternativeName>
    <alternativeName>
        <fullName evidence="2">Glycosyl hydrolase 61 family protein</fullName>
    </alternativeName>
</protein>